<comment type="similarity">
    <text evidence="1 2">Belongs to the phospholipid scramblase family.</text>
</comment>
<organism evidence="4 5">
    <name type="scientific">Somion occarium</name>
    <dbReference type="NCBI Taxonomy" id="3059160"/>
    <lineage>
        <taxon>Eukaryota</taxon>
        <taxon>Fungi</taxon>
        <taxon>Dikarya</taxon>
        <taxon>Basidiomycota</taxon>
        <taxon>Agaricomycotina</taxon>
        <taxon>Agaricomycetes</taxon>
        <taxon>Polyporales</taxon>
        <taxon>Cerrenaceae</taxon>
        <taxon>Somion</taxon>
    </lineage>
</organism>
<dbReference type="Pfam" id="PF03803">
    <property type="entry name" value="Scramblase"/>
    <property type="match status" value="1"/>
</dbReference>
<proteinExistence type="inferred from homology"/>
<dbReference type="InterPro" id="IPR005552">
    <property type="entry name" value="Scramblase"/>
</dbReference>
<dbReference type="SUPFAM" id="SSF54518">
    <property type="entry name" value="Tubby C-terminal domain-like"/>
    <property type="match status" value="1"/>
</dbReference>
<gene>
    <name evidence="4" type="ORF">GFSPODELE1_LOCUS5222</name>
</gene>
<sequence length="379" mass="44084">MLSFRTGLLKSTLRPLTLIKPCPRLPVCNQIRTYALSRFEERRAGVGRTRPKITPRSTLSEKQGIPEDDAFKSSGFDKSSDESSPLWEASQRPPVNNPEEGLRTLLMQNDQLIITRQIEMMNIFIGFEQTNKYVISNEKEEVLGYIAEEPRGILSVFSRQLLRTHRPFRAVVLDRQGSPILWLRRPFAWINSRMFVQRLQDYENYTSEGNPVLDTFAEVQQRWHFWRRKYDLFLRKQETHRVLSLASDPQPEPELNEETFYQFARIDEGLWAWDFSLKDARGVEIASVNRTFRGFGRELFTDTGRYFVRFTPQPTSQLDPSMHPSIVPDPKSMVVRDLTLDERALILATAVNIDFDYFSRHSEGHGIGLWHFTSFGSDA</sequence>
<protein>
    <recommendedName>
        <fullName evidence="2">Phospholipid scramblase</fullName>
    </recommendedName>
</protein>
<dbReference type="PANTHER" id="PTHR23248:SF9">
    <property type="entry name" value="PHOSPHOLIPID SCRAMBLASE"/>
    <property type="match status" value="1"/>
</dbReference>
<evidence type="ECO:0000256" key="3">
    <source>
        <dbReference type="SAM" id="MobiDB-lite"/>
    </source>
</evidence>
<accession>A0ABP1DCS2</accession>
<feature type="region of interest" description="Disordered" evidence="3">
    <location>
        <begin position="45"/>
        <end position="100"/>
    </location>
</feature>
<evidence type="ECO:0000313" key="5">
    <source>
        <dbReference type="Proteomes" id="UP001497453"/>
    </source>
</evidence>
<dbReference type="InterPro" id="IPR025659">
    <property type="entry name" value="Tubby-like_C"/>
</dbReference>
<evidence type="ECO:0000256" key="2">
    <source>
        <dbReference type="RuleBase" id="RU363116"/>
    </source>
</evidence>
<evidence type="ECO:0000313" key="4">
    <source>
        <dbReference type="EMBL" id="CAL1704974.1"/>
    </source>
</evidence>
<keyword evidence="5" id="KW-1185">Reference proteome</keyword>
<dbReference type="EMBL" id="OZ037946">
    <property type="protein sequence ID" value="CAL1704974.1"/>
    <property type="molecule type" value="Genomic_DNA"/>
</dbReference>
<dbReference type="Proteomes" id="UP001497453">
    <property type="component" value="Chromosome 3"/>
</dbReference>
<reference evidence="5" key="1">
    <citation type="submission" date="2024-04" db="EMBL/GenBank/DDBJ databases">
        <authorList>
            <person name="Shaw F."/>
            <person name="Minotto A."/>
        </authorList>
    </citation>
    <scope>NUCLEOTIDE SEQUENCE [LARGE SCALE GENOMIC DNA]</scope>
</reference>
<evidence type="ECO:0000256" key="1">
    <source>
        <dbReference type="ARBA" id="ARBA00005350"/>
    </source>
</evidence>
<name>A0ABP1DCS2_9APHY</name>
<dbReference type="PANTHER" id="PTHR23248">
    <property type="entry name" value="PHOSPHOLIPID SCRAMBLASE-RELATED"/>
    <property type="match status" value="1"/>
</dbReference>